<dbReference type="InterPro" id="IPR051686">
    <property type="entry name" value="Lipoprotein_DolP"/>
</dbReference>
<dbReference type="PROSITE" id="PS50914">
    <property type="entry name" value="BON"/>
    <property type="match status" value="1"/>
</dbReference>
<name>A0A364Y2A3_9BACT</name>
<proteinExistence type="predicted"/>
<dbReference type="RefSeq" id="WP_112747928.1">
    <property type="nucleotide sequence ID" value="NZ_QMFY01000008.1"/>
</dbReference>
<dbReference type="SMART" id="SM00749">
    <property type="entry name" value="BON"/>
    <property type="match status" value="1"/>
</dbReference>
<feature type="domain" description="BON" evidence="1">
    <location>
        <begin position="106"/>
        <end position="174"/>
    </location>
</feature>
<evidence type="ECO:0000259" key="1">
    <source>
        <dbReference type="PROSITE" id="PS50914"/>
    </source>
</evidence>
<dbReference type="PANTHER" id="PTHR34606">
    <property type="entry name" value="BON DOMAIN-CONTAINING PROTEIN"/>
    <property type="match status" value="1"/>
</dbReference>
<dbReference type="Proteomes" id="UP000251889">
    <property type="component" value="Unassembled WGS sequence"/>
</dbReference>
<keyword evidence="3" id="KW-1185">Reference proteome</keyword>
<dbReference type="EMBL" id="QMFY01000008">
    <property type="protein sequence ID" value="RAW00090.1"/>
    <property type="molecule type" value="Genomic_DNA"/>
</dbReference>
<dbReference type="InterPro" id="IPR007055">
    <property type="entry name" value="BON_dom"/>
</dbReference>
<dbReference type="Gene3D" id="3.30.1340.30">
    <property type="match status" value="1"/>
</dbReference>
<dbReference type="AlphaFoldDB" id="A0A364Y2A3"/>
<organism evidence="2 3">
    <name type="scientific">Pseudochryseolinea flava</name>
    <dbReference type="NCBI Taxonomy" id="2059302"/>
    <lineage>
        <taxon>Bacteria</taxon>
        <taxon>Pseudomonadati</taxon>
        <taxon>Bacteroidota</taxon>
        <taxon>Cytophagia</taxon>
        <taxon>Cytophagales</taxon>
        <taxon>Fulvivirgaceae</taxon>
        <taxon>Pseudochryseolinea</taxon>
    </lineage>
</organism>
<evidence type="ECO:0000313" key="3">
    <source>
        <dbReference type="Proteomes" id="UP000251889"/>
    </source>
</evidence>
<dbReference type="InterPro" id="IPR014004">
    <property type="entry name" value="Transpt-assoc_nodulatn_dom_bac"/>
</dbReference>
<sequence length="184" mass="21470">MKSGHENDFVVRGQYAFQHNRIDPRIRNNDFQYQRGWGKDADRVRRGAYDRYQFYPREFYNSIQREGRAYDLAANYRRQDAMAARNSRRDAKYATDYSPKRNVTRRDESIADDIYIRLTEHGDLDASEMMLDVTNGVVVISGYVDSRASKRLAEDICEHVRGVQQVENRLRVQPPLGNGVSIGR</sequence>
<protein>
    <recommendedName>
        <fullName evidence="1">BON domain-containing protein</fullName>
    </recommendedName>
</protein>
<dbReference type="OrthoDB" id="680465at2"/>
<dbReference type="PANTHER" id="PTHR34606:SF15">
    <property type="entry name" value="BON DOMAIN-CONTAINING PROTEIN"/>
    <property type="match status" value="1"/>
</dbReference>
<comment type="caution">
    <text evidence="2">The sequence shown here is derived from an EMBL/GenBank/DDBJ whole genome shotgun (WGS) entry which is preliminary data.</text>
</comment>
<evidence type="ECO:0000313" key="2">
    <source>
        <dbReference type="EMBL" id="RAW00090.1"/>
    </source>
</evidence>
<reference evidence="2 3" key="1">
    <citation type="submission" date="2018-06" db="EMBL/GenBank/DDBJ databases">
        <title>Chryseolinea flavus sp. nov., a member of the phylum Bacteroidetes isolated from soil.</title>
        <authorList>
            <person name="Li Y."/>
            <person name="Wang J."/>
        </authorList>
    </citation>
    <scope>NUCLEOTIDE SEQUENCE [LARGE SCALE GENOMIC DNA]</scope>
    <source>
        <strain evidence="2 3">SDU1-6</strain>
    </source>
</reference>
<accession>A0A364Y2A3</accession>
<dbReference type="Pfam" id="PF04972">
    <property type="entry name" value="BON"/>
    <property type="match status" value="1"/>
</dbReference>
<gene>
    <name evidence="2" type="ORF">DQQ10_16200</name>
</gene>